<keyword evidence="9" id="KW-1185">Reference proteome</keyword>
<evidence type="ECO:0000256" key="2">
    <source>
        <dbReference type="ARBA" id="ARBA00022448"/>
    </source>
</evidence>
<comment type="function">
    <text evidence="7">F(1)F(0) ATP synthase produces ATP from ADP in the presence of a proton or sodium gradient. F-type ATPases consist of two structural domains, F(1) containing the extramembraneous catalytic core and F(0) containing the membrane proton channel, linked together by a central stalk and a peripheral stalk. During catalysis, ATP synthesis in the catalytic domain of F(1) is coupled via a rotary mechanism of the central stalk subunits to proton translocation.</text>
</comment>
<evidence type="ECO:0000313" key="8">
    <source>
        <dbReference type="EMBL" id="EOA56741.1"/>
    </source>
</evidence>
<comment type="subcellular location">
    <subcellularLocation>
        <location evidence="7">Cell membrane</location>
        <topology evidence="7">Peripheral membrane protein</topology>
    </subcellularLocation>
    <subcellularLocation>
        <location evidence="1">Membrane</location>
    </subcellularLocation>
</comment>
<evidence type="ECO:0000313" key="9">
    <source>
        <dbReference type="Proteomes" id="UP000017831"/>
    </source>
</evidence>
<dbReference type="HAMAP" id="MF_01416">
    <property type="entry name" value="ATP_synth_delta_bact"/>
    <property type="match status" value="1"/>
</dbReference>
<dbReference type="GO" id="GO:0046933">
    <property type="term" value="F:proton-transporting ATP synthase activity, rotational mechanism"/>
    <property type="evidence" value="ECO:0007669"/>
    <property type="project" value="UniProtKB-UniRule"/>
</dbReference>
<comment type="similarity">
    <text evidence="7">Belongs to the ATPase delta chain family.</text>
</comment>
<name>U6RLU3_9BACT</name>
<gene>
    <name evidence="7" type="primary">atpH</name>
    <name evidence="8" type="ORF">HMPREF1534_00931</name>
</gene>
<dbReference type="OrthoDB" id="9802471at2"/>
<dbReference type="Proteomes" id="UP000017831">
    <property type="component" value="Unassembled WGS sequence"/>
</dbReference>
<dbReference type="Pfam" id="PF00213">
    <property type="entry name" value="OSCP"/>
    <property type="match status" value="1"/>
</dbReference>
<protein>
    <recommendedName>
        <fullName evidence="7">ATP synthase subunit delta</fullName>
    </recommendedName>
    <alternativeName>
        <fullName evidence="7">ATP synthase F(1) sector subunit delta</fullName>
    </alternativeName>
    <alternativeName>
        <fullName evidence="7">F-type ATPase subunit delta</fullName>
        <shortName evidence="7">F-ATPase subunit delta</shortName>
    </alternativeName>
</protein>
<dbReference type="InterPro" id="IPR000711">
    <property type="entry name" value="ATPase_OSCP/dsu"/>
</dbReference>
<evidence type="ECO:0000256" key="4">
    <source>
        <dbReference type="ARBA" id="ARBA00023065"/>
    </source>
</evidence>
<keyword evidence="2 7" id="KW-0813">Transport</keyword>
<reference evidence="8 9" key="1">
    <citation type="submission" date="2013-04" db="EMBL/GenBank/DDBJ databases">
        <title>The Genome Sequence of Bacteroides massiliensis DSM 17679.</title>
        <authorList>
            <consortium name="The Broad Institute Genomics Platform"/>
            <person name="Earl A."/>
            <person name="Ward D."/>
            <person name="Feldgarden M."/>
            <person name="Gevers D."/>
            <person name="Martens E."/>
            <person name="Fenner L."/>
            <person name="Roux V."/>
            <person name="Mallet M.N."/>
            <person name="Raoult D."/>
            <person name="Walker B."/>
            <person name="Young S."/>
            <person name="Zeng Q."/>
            <person name="Gargeya S."/>
            <person name="Fitzgerald M."/>
            <person name="Haas B."/>
            <person name="Abouelleil A."/>
            <person name="Allen A.W."/>
            <person name="Alvarado L."/>
            <person name="Arachchi H.M."/>
            <person name="Berlin A.M."/>
            <person name="Chapman S.B."/>
            <person name="Gainer-Dewar J."/>
            <person name="Goldberg J."/>
            <person name="Griggs A."/>
            <person name="Gujja S."/>
            <person name="Hansen M."/>
            <person name="Howarth C."/>
            <person name="Imamovic A."/>
            <person name="Ireland A."/>
            <person name="Larimer J."/>
            <person name="McCowan C."/>
            <person name="Murphy C."/>
            <person name="Pearson M."/>
            <person name="Poon T.W."/>
            <person name="Priest M."/>
            <person name="Roberts A."/>
            <person name="Saif S."/>
            <person name="Shea T."/>
            <person name="Sisk P."/>
            <person name="Sykes S."/>
            <person name="Wortman J."/>
            <person name="Nusbaum C."/>
            <person name="Birren B."/>
        </authorList>
    </citation>
    <scope>NUCLEOTIDE SEQUENCE [LARGE SCALE GENOMIC DNA]</scope>
    <source>
        <strain evidence="9">B84634 / Timone 84634 / DSM 17679 / JCM 13223</strain>
    </source>
</reference>
<organism evidence="8 9">
    <name type="scientific">Phocaeicola massiliensis B84634 = Timone 84634 = DSM 17679 = JCM 13223</name>
    <dbReference type="NCBI Taxonomy" id="1121098"/>
    <lineage>
        <taxon>Bacteria</taxon>
        <taxon>Pseudomonadati</taxon>
        <taxon>Bacteroidota</taxon>
        <taxon>Bacteroidia</taxon>
        <taxon>Bacteroidales</taxon>
        <taxon>Bacteroidaceae</taxon>
        <taxon>Phocaeicola</taxon>
    </lineage>
</organism>
<comment type="function">
    <text evidence="7">This protein is part of the stalk that links CF(0) to CF(1). It either transmits conformational changes from CF(0) to CF(1) or is implicated in proton conduction.</text>
</comment>
<evidence type="ECO:0000256" key="3">
    <source>
        <dbReference type="ARBA" id="ARBA00022781"/>
    </source>
</evidence>
<dbReference type="AlphaFoldDB" id="U6RLU3"/>
<dbReference type="Gene3D" id="1.10.520.20">
    <property type="entry name" value="N-terminal domain of the delta subunit of the F1F0-ATP synthase"/>
    <property type="match status" value="1"/>
</dbReference>
<keyword evidence="6 7" id="KW-0066">ATP synthesis</keyword>
<evidence type="ECO:0000256" key="6">
    <source>
        <dbReference type="ARBA" id="ARBA00023310"/>
    </source>
</evidence>
<evidence type="ECO:0000256" key="7">
    <source>
        <dbReference type="HAMAP-Rule" id="MF_01416"/>
    </source>
</evidence>
<dbReference type="PATRIC" id="fig|1121098.3.peg.940"/>
<keyword evidence="7" id="KW-0139">CF(1)</keyword>
<dbReference type="SUPFAM" id="SSF47928">
    <property type="entry name" value="N-terminal domain of the delta subunit of the F1F0-ATP synthase"/>
    <property type="match status" value="1"/>
</dbReference>
<dbReference type="GO" id="GO:0005886">
    <property type="term" value="C:plasma membrane"/>
    <property type="evidence" value="ECO:0007669"/>
    <property type="project" value="UniProtKB-SubCell"/>
</dbReference>
<comment type="caution">
    <text evidence="8">The sequence shown here is derived from an EMBL/GenBank/DDBJ whole genome shotgun (WGS) entry which is preliminary data.</text>
</comment>
<dbReference type="STRING" id="1121098.HMPREF1534_00931"/>
<dbReference type="GO" id="GO:0045259">
    <property type="term" value="C:proton-transporting ATP synthase complex"/>
    <property type="evidence" value="ECO:0007669"/>
    <property type="project" value="UniProtKB-KW"/>
</dbReference>
<dbReference type="InterPro" id="IPR026015">
    <property type="entry name" value="ATP_synth_OSCP/delta_N_sf"/>
</dbReference>
<dbReference type="eggNOG" id="COG0712">
    <property type="taxonomic scope" value="Bacteria"/>
</dbReference>
<dbReference type="GeneID" id="60063030"/>
<keyword evidence="3 7" id="KW-0375">Hydrogen ion transport</keyword>
<proteinExistence type="inferred from homology"/>
<dbReference type="HOGENOM" id="CLU_085114_4_0_10"/>
<dbReference type="PRINTS" id="PR00125">
    <property type="entry name" value="ATPASEDELTA"/>
</dbReference>
<keyword evidence="4 7" id="KW-0406">Ion transport</keyword>
<accession>U6RLU3</accession>
<keyword evidence="7" id="KW-1003">Cell membrane</keyword>
<evidence type="ECO:0000256" key="5">
    <source>
        <dbReference type="ARBA" id="ARBA00023136"/>
    </source>
</evidence>
<dbReference type="NCBIfam" id="NF009964">
    <property type="entry name" value="PRK13429.1-3"/>
    <property type="match status" value="1"/>
</dbReference>
<sequence>MYIGVVSMRYAKALLAYADDAKVEDAVYREALLLKDSYAQVPELRQAMDNPVLAPDVKLRLVVEAAGGKVTKELERFVQLVLKEKREKFLQFMINSYIDLYRKQKNISIGKLTTAYPVAPEVVERIRKIVVSRTKGTAEFATKVDASLEGGFIFEIGTYRLDASVASQIRRVKQQFIEKNRRIV</sequence>
<dbReference type="PANTHER" id="PTHR11910">
    <property type="entry name" value="ATP SYNTHASE DELTA CHAIN"/>
    <property type="match status" value="1"/>
</dbReference>
<dbReference type="RefSeq" id="WP_005937698.1">
    <property type="nucleotide sequence ID" value="NZ_KB890397.1"/>
</dbReference>
<keyword evidence="5 7" id="KW-0472">Membrane</keyword>
<dbReference type="NCBIfam" id="TIGR01145">
    <property type="entry name" value="ATP_synt_delta"/>
    <property type="match status" value="1"/>
</dbReference>
<dbReference type="EMBL" id="AQHY01000010">
    <property type="protein sequence ID" value="EOA56741.1"/>
    <property type="molecule type" value="Genomic_DNA"/>
</dbReference>
<evidence type="ECO:0000256" key="1">
    <source>
        <dbReference type="ARBA" id="ARBA00004370"/>
    </source>
</evidence>